<evidence type="ECO:0000256" key="3">
    <source>
        <dbReference type="ARBA" id="ARBA00023015"/>
    </source>
</evidence>
<dbReference type="SMART" id="SM00717">
    <property type="entry name" value="SANT"/>
    <property type="match status" value="2"/>
</dbReference>
<dbReference type="Pfam" id="PF00249">
    <property type="entry name" value="Myb_DNA-binding"/>
    <property type="match status" value="1"/>
</dbReference>
<organism evidence="10 11">
    <name type="scientific">Vanilla planifolia</name>
    <name type="common">Vanilla</name>
    <dbReference type="NCBI Taxonomy" id="51239"/>
    <lineage>
        <taxon>Eukaryota</taxon>
        <taxon>Viridiplantae</taxon>
        <taxon>Streptophyta</taxon>
        <taxon>Embryophyta</taxon>
        <taxon>Tracheophyta</taxon>
        <taxon>Spermatophyta</taxon>
        <taxon>Magnoliopsida</taxon>
        <taxon>Liliopsida</taxon>
        <taxon>Asparagales</taxon>
        <taxon>Orchidaceae</taxon>
        <taxon>Vanilloideae</taxon>
        <taxon>Vanilleae</taxon>
        <taxon>Vanilla</taxon>
    </lineage>
</organism>
<dbReference type="CDD" id="cd00167">
    <property type="entry name" value="SANT"/>
    <property type="match status" value="2"/>
</dbReference>
<keyword evidence="5" id="KW-0804">Transcription</keyword>
<evidence type="ECO:0000259" key="8">
    <source>
        <dbReference type="PROSITE" id="PS50090"/>
    </source>
</evidence>
<comment type="caution">
    <text evidence="10">The sequence shown here is derived from an EMBL/GenBank/DDBJ whole genome shotgun (WGS) entry which is preliminary data.</text>
</comment>
<name>A0A835RI78_VANPL</name>
<accession>A0A835RI78</accession>
<dbReference type="PROSITE" id="PS51294">
    <property type="entry name" value="HTH_MYB"/>
    <property type="match status" value="2"/>
</dbReference>
<dbReference type="InterPro" id="IPR001005">
    <property type="entry name" value="SANT/Myb"/>
</dbReference>
<feature type="domain" description="HTH myb-type" evidence="9">
    <location>
        <begin position="66"/>
        <end position="109"/>
    </location>
</feature>
<dbReference type="PANTHER" id="PTHR47994:SF5">
    <property type="entry name" value="F14D16.11-RELATED"/>
    <property type="match status" value="1"/>
</dbReference>
<evidence type="ECO:0000256" key="4">
    <source>
        <dbReference type="ARBA" id="ARBA00023125"/>
    </source>
</evidence>
<proteinExistence type="predicted"/>
<feature type="domain" description="Myb-like" evidence="8">
    <location>
        <begin position="9"/>
        <end position="61"/>
    </location>
</feature>
<dbReference type="Proteomes" id="UP000639772">
    <property type="component" value="Unassembled WGS sequence"/>
</dbReference>
<dbReference type="InterPro" id="IPR009057">
    <property type="entry name" value="Homeodomain-like_sf"/>
</dbReference>
<keyword evidence="6" id="KW-0539">Nucleus</keyword>
<evidence type="ECO:0000256" key="5">
    <source>
        <dbReference type="ARBA" id="ARBA00023163"/>
    </source>
</evidence>
<dbReference type="PROSITE" id="PS50090">
    <property type="entry name" value="MYB_LIKE"/>
    <property type="match status" value="1"/>
</dbReference>
<feature type="region of interest" description="Disordered" evidence="7">
    <location>
        <begin position="120"/>
        <end position="156"/>
    </location>
</feature>
<comment type="subcellular location">
    <subcellularLocation>
        <location evidence="1">Nucleus</location>
    </subcellularLocation>
</comment>
<dbReference type="Pfam" id="PF23320">
    <property type="entry name" value="Zn_SUZ12"/>
    <property type="match status" value="1"/>
</dbReference>
<keyword evidence="2" id="KW-0677">Repeat</keyword>
<dbReference type="PANTHER" id="PTHR47994">
    <property type="entry name" value="F14D16.11-RELATED"/>
    <property type="match status" value="1"/>
</dbReference>
<evidence type="ECO:0000313" key="10">
    <source>
        <dbReference type="EMBL" id="KAG0486587.1"/>
    </source>
</evidence>
<dbReference type="GO" id="GO:0006355">
    <property type="term" value="P:regulation of DNA-templated transcription"/>
    <property type="evidence" value="ECO:0007669"/>
    <property type="project" value="UniProtKB-ARBA"/>
</dbReference>
<dbReference type="EMBL" id="JADCNM010000004">
    <property type="protein sequence ID" value="KAG0486587.1"/>
    <property type="molecule type" value="Genomic_DNA"/>
</dbReference>
<evidence type="ECO:0000256" key="7">
    <source>
        <dbReference type="SAM" id="MobiDB-lite"/>
    </source>
</evidence>
<dbReference type="InterPro" id="IPR015495">
    <property type="entry name" value="Myb_TF_plants"/>
</dbReference>
<gene>
    <name evidence="10" type="ORF">HPP92_008682</name>
</gene>
<dbReference type="OrthoDB" id="2143914at2759"/>
<keyword evidence="3" id="KW-0805">Transcription regulation</keyword>
<dbReference type="GO" id="GO:0005634">
    <property type="term" value="C:nucleus"/>
    <property type="evidence" value="ECO:0007669"/>
    <property type="project" value="UniProtKB-SubCell"/>
</dbReference>
<dbReference type="CDD" id="cd21749">
    <property type="entry name" value="ZnB-Zn_EMF2-like"/>
    <property type="match status" value="1"/>
</dbReference>
<evidence type="ECO:0000256" key="6">
    <source>
        <dbReference type="ARBA" id="ARBA00023242"/>
    </source>
</evidence>
<sequence length="437" mass="49714">MGRQPCCDKLRVKKGPWTAEEDKKLVAFILGNGHCSWRAVPKLAGLLRCGKSCRLRWTNYLRPDLKRGLLTDAEEQLVIDLHSRLGNSCRGRTDNEIKNHWNTHIKKKLIRMGIDPVTHKPLGNLNNQTQTVGSSTSTPTDDEKSQGTVTNQGEVPQSCWPWDDDMCLIDTFDGLHRSLPPDLFYNRKEEPIVCYAPALVSANLGTEEELAAKKVFPHTANLLNCTTSFNAGPFGSHHSYKDVLRYKIQAKQKKAKQIVLVMKNSYWTAIMALLLYQESLLGGEFAAAMLYFSYITCRLRTGNVLFNYRYYSNKLQKTEVTEDFSCPFCLVQCASFKGLRYHLCACHDLFNFEFWVTEEYQAVNVSVKTDLSRSEALLDGVDPRLQTFFYCSTFKRLRSLKNLAQNVNHMLPHVLDLDSPDAAVEGSEDVYLQKAWA</sequence>
<dbReference type="GO" id="GO:0046394">
    <property type="term" value="P:carboxylic acid biosynthetic process"/>
    <property type="evidence" value="ECO:0007669"/>
    <property type="project" value="UniProtKB-ARBA"/>
</dbReference>
<dbReference type="SUPFAM" id="SSF46689">
    <property type="entry name" value="Homeodomain-like"/>
    <property type="match status" value="1"/>
</dbReference>
<dbReference type="Gene3D" id="1.10.10.60">
    <property type="entry name" value="Homeodomain-like"/>
    <property type="match status" value="2"/>
</dbReference>
<evidence type="ECO:0000313" key="11">
    <source>
        <dbReference type="Proteomes" id="UP000639772"/>
    </source>
</evidence>
<dbReference type="InterPro" id="IPR057540">
    <property type="entry name" value="Znf_SUZ12"/>
</dbReference>
<dbReference type="GO" id="GO:0000976">
    <property type="term" value="F:transcription cis-regulatory region binding"/>
    <property type="evidence" value="ECO:0007669"/>
    <property type="project" value="UniProtKB-ARBA"/>
</dbReference>
<reference evidence="10 11" key="1">
    <citation type="journal article" date="2020" name="Nat. Food">
        <title>A phased Vanilla planifolia genome enables genetic improvement of flavour and production.</title>
        <authorList>
            <person name="Hasing T."/>
            <person name="Tang H."/>
            <person name="Brym M."/>
            <person name="Khazi F."/>
            <person name="Huang T."/>
            <person name="Chambers A.H."/>
        </authorList>
    </citation>
    <scope>NUCLEOTIDE SEQUENCE [LARGE SCALE GENOMIC DNA]</scope>
    <source>
        <tissue evidence="10">Leaf</tissue>
    </source>
</reference>
<dbReference type="AlphaFoldDB" id="A0A835RI78"/>
<feature type="domain" description="HTH myb-type" evidence="9">
    <location>
        <begin position="9"/>
        <end position="65"/>
    </location>
</feature>
<feature type="compositionally biased region" description="Polar residues" evidence="7">
    <location>
        <begin position="146"/>
        <end position="155"/>
    </location>
</feature>
<protein>
    <submittedName>
        <fullName evidence="10">Uncharacterized protein</fullName>
    </submittedName>
</protein>
<feature type="compositionally biased region" description="Polar residues" evidence="7">
    <location>
        <begin position="124"/>
        <end position="139"/>
    </location>
</feature>
<evidence type="ECO:0000259" key="9">
    <source>
        <dbReference type="PROSITE" id="PS51294"/>
    </source>
</evidence>
<evidence type="ECO:0000256" key="2">
    <source>
        <dbReference type="ARBA" id="ARBA00022737"/>
    </source>
</evidence>
<dbReference type="InterPro" id="IPR017930">
    <property type="entry name" value="Myb_dom"/>
</dbReference>
<evidence type="ECO:0000256" key="1">
    <source>
        <dbReference type="ARBA" id="ARBA00004123"/>
    </source>
</evidence>
<dbReference type="FunFam" id="1.10.10.60:FF:000069">
    <property type="entry name" value="MYB transcription factor"/>
    <property type="match status" value="1"/>
</dbReference>
<keyword evidence="4" id="KW-0238">DNA-binding</keyword>